<gene>
    <name evidence="1" type="ORF">B2A_07947</name>
</gene>
<reference evidence="1" key="2">
    <citation type="journal article" date="2014" name="ISME J.">
        <title>Microbial stratification in low pH oxic and suboxic macroscopic growths along an acid mine drainage.</title>
        <authorList>
            <person name="Mendez-Garcia C."/>
            <person name="Mesa V."/>
            <person name="Sprenger R.R."/>
            <person name="Richter M."/>
            <person name="Diez M.S."/>
            <person name="Solano J."/>
            <person name="Bargiela R."/>
            <person name="Golyshina O.V."/>
            <person name="Manteca A."/>
            <person name="Ramos J.L."/>
            <person name="Gallego J.R."/>
            <person name="Llorente I."/>
            <person name="Martins Dos Santos V.A."/>
            <person name="Jensen O.N."/>
            <person name="Pelaez A.I."/>
            <person name="Sanchez J."/>
            <person name="Ferrer M."/>
        </authorList>
    </citation>
    <scope>NUCLEOTIDE SEQUENCE</scope>
</reference>
<dbReference type="EMBL" id="AUZZ01005716">
    <property type="protein sequence ID" value="EQD48510.1"/>
    <property type="molecule type" value="Genomic_DNA"/>
</dbReference>
<dbReference type="Gene3D" id="3.30.70.1320">
    <property type="entry name" value="Multidrug efflux transporter AcrB pore domain like"/>
    <property type="match status" value="1"/>
</dbReference>
<reference evidence="1" key="1">
    <citation type="submission" date="2013-08" db="EMBL/GenBank/DDBJ databases">
        <authorList>
            <person name="Mendez C."/>
            <person name="Richter M."/>
            <person name="Ferrer M."/>
            <person name="Sanchez J."/>
        </authorList>
    </citation>
    <scope>NUCLEOTIDE SEQUENCE</scope>
</reference>
<protein>
    <submittedName>
        <fullName evidence="1">Acriflavin resistance protein</fullName>
    </submittedName>
</protein>
<name>T1B2C8_9ZZZZ</name>
<accession>T1B2C8</accession>
<organism evidence="1">
    <name type="scientific">mine drainage metagenome</name>
    <dbReference type="NCBI Taxonomy" id="410659"/>
    <lineage>
        <taxon>unclassified sequences</taxon>
        <taxon>metagenomes</taxon>
        <taxon>ecological metagenomes</taxon>
    </lineage>
</organism>
<dbReference type="AlphaFoldDB" id="T1B2C8"/>
<dbReference type="PANTHER" id="PTHR32063:SF0">
    <property type="entry name" value="SWARMING MOTILITY PROTEIN SWRC"/>
    <property type="match status" value="1"/>
</dbReference>
<dbReference type="InterPro" id="IPR001036">
    <property type="entry name" value="Acrflvin-R"/>
</dbReference>
<dbReference type="Gene3D" id="3.30.2090.10">
    <property type="entry name" value="Multidrug efflux transporter AcrB TolC docking domain, DN and DC subdomains"/>
    <property type="match status" value="1"/>
</dbReference>
<dbReference type="PANTHER" id="PTHR32063">
    <property type="match status" value="1"/>
</dbReference>
<dbReference type="Pfam" id="PF00873">
    <property type="entry name" value="ACR_tran"/>
    <property type="match status" value="1"/>
</dbReference>
<dbReference type="GO" id="GO:0042910">
    <property type="term" value="F:xenobiotic transmembrane transporter activity"/>
    <property type="evidence" value="ECO:0007669"/>
    <property type="project" value="TreeGrafter"/>
</dbReference>
<comment type="caution">
    <text evidence="1">The sequence shown here is derived from an EMBL/GenBank/DDBJ whole genome shotgun (WGS) entry which is preliminary data.</text>
</comment>
<dbReference type="SUPFAM" id="SSF82714">
    <property type="entry name" value="Multidrug efflux transporter AcrB TolC docking domain, DN and DC subdomains"/>
    <property type="match status" value="1"/>
</dbReference>
<dbReference type="SUPFAM" id="SSF82693">
    <property type="entry name" value="Multidrug efflux transporter AcrB pore domain, PN1, PN2, PC1 and PC2 subdomains"/>
    <property type="match status" value="2"/>
</dbReference>
<dbReference type="Gene3D" id="1.20.1640.10">
    <property type="entry name" value="Multidrug efflux transporter AcrB transmembrane domain"/>
    <property type="match status" value="1"/>
</dbReference>
<sequence length="277" mass="30015">MTFVDWIERYRRSLLTVSFALGLAGVFAWIVIPVGLFPVTSFPRIRIEVSSGHVPPRQMLIDVTEPLERVARAVPGAVDVSSVTSRGSAQIFVDFPWGSNMKQAVLRVDAAFAQELPALPKGTTYIVIRMSPFILMPFVAYSLTSNTVPYAALRRLAKYQIAPLLTGIAGVRKVGVLGGSTPEVEVRVNPRELSAYGLTLTQVSQALAQTNVIRGVGRLQDNDLLYLTISDNAFHSLASVRNVALRAGAAGIVRLGQIATVTMGSVPRWLIVDDNGQ</sequence>
<proteinExistence type="predicted"/>
<evidence type="ECO:0000313" key="1">
    <source>
        <dbReference type="EMBL" id="EQD48510.1"/>
    </source>
</evidence>
<dbReference type="InterPro" id="IPR027463">
    <property type="entry name" value="AcrB_DN_DC_subdom"/>
</dbReference>
<dbReference type="GO" id="GO:0005886">
    <property type="term" value="C:plasma membrane"/>
    <property type="evidence" value="ECO:0007669"/>
    <property type="project" value="TreeGrafter"/>
</dbReference>
<feature type="non-terminal residue" evidence="1">
    <location>
        <position position="277"/>
    </location>
</feature>
<dbReference type="Gene3D" id="3.30.70.1430">
    <property type="entry name" value="Multidrug efflux transporter AcrB pore domain"/>
    <property type="match status" value="1"/>
</dbReference>